<dbReference type="RefSeq" id="WP_114374014.1">
    <property type="nucleotide sequence ID" value="NZ_CP031092.1"/>
</dbReference>
<dbReference type="KEGG" id="rue:DT065_12690"/>
<protein>
    <submittedName>
        <fullName evidence="3">2-keto-4-pentenoate hydratase</fullName>
    </submittedName>
</protein>
<evidence type="ECO:0000313" key="4">
    <source>
        <dbReference type="Proteomes" id="UP000252100"/>
    </source>
</evidence>
<evidence type="ECO:0000256" key="1">
    <source>
        <dbReference type="ARBA" id="ARBA00023239"/>
    </source>
</evidence>
<dbReference type="EMBL" id="CP031092">
    <property type="protein sequence ID" value="AXF56778.1"/>
    <property type="molecule type" value="Genomic_DNA"/>
</dbReference>
<evidence type="ECO:0000313" key="3">
    <source>
        <dbReference type="EMBL" id="AXF56778.1"/>
    </source>
</evidence>
<organism evidence="3 4">
    <name type="scientific">Salicibibacter kimchii</name>
    <dbReference type="NCBI Taxonomy" id="2099786"/>
    <lineage>
        <taxon>Bacteria</taxon>
        <taxon>Bacillati</taxon>
        <taxon>Bacillota</taxon>
        <taxon>Bacilli</taxon>
        <taxon>Bacillales</taxon>
        <taxon>Bacillaceae</taxon>
        <taxon>Salicibibacter</taxon>
    </lineage>
</organism>
<keyword evidence="4" id="KW-1185">Reference proteome</keyword>
<reference evidence="3 4" key="1">
    <citation type="journal article" date="2018" name="J. Microbiol.">
        <title>Salicibibacter kimchii gen. nov., sp. nov., a moderately halophilic and alkalitolerant bacterium in the family Bacillaceae, isolated from kimchi.</title>
        <authorList>
            <person name="Jang J.Y."/>
            <person name="Oh Y.J."/>
            <person name="Lim S.K."/>
            <person name="Park H.K."/>
            <person name="Lee C."/>
            <person name="Kim J.Y."/>
            <person name="Lee M.A."/>
            <person name="Choi H.J."/>
        </authorList>
    </citation>
    <scope>NUCLEOTIDE SEQUENCE [LARGE SCALE GENOMIC DNA]</scope>
    <source>
        <strain evidence="3 4">NKC1-1</strain>
    </source>
</reference>
<name>A0A345C0P7_9BACI</name>
<dbReference type="InterPro" id="IPR011234">
    <property type="entry name" value="Fumarylacetoacetase-like_C"/>
</dbReference>
<dbReference type="GO" id="GO:0008684">
    <property type="term" value="F:2-oxopent-4-enoate hydratase activity"/>
    <property type="evidence" value="ECO:0007669"/>
    <property type="project" value="TreeGrafter"/>
</dbReference>
<sequence>MDTQEASLKLLHSERTKKAIKPLTDSHSDLTVDQAYHTQLKTIRQKERDGAVIVGKKIGATSKAIQDMFGVDKPDYGHLLDDMMFVEGETISIGQFIQPKAEFEIAFMLKKDLDKENITTFDVIEATDFIVPAIEVIDSRIEDWKIKFEDTVADNGSSAAAIIGTKPTQIEELDLIHLGMVAYKNGELLDSATGATVLGNPLRSVAWLANSLRKYNVSLKAGEIILSGALTSAVAIAANDTFTADFAHLGSISASFE</sequence>
<dbReference type="OrthoDB" id="9792137at2"/>
<proteinExistence type="predicted"/>
<dbReference type="Gene3D" id="3.90.850.10">
    <property type="entry name" value="Fumarylacetoacetase-like, C-terminal domain"/>
    <property type="match status" value="1"/>
</dbReference>
<dbReference type="AlphaFoldDB" id="A0A345C0P7"/>
<dbReference type="Pfam" id="PF01557">
    <property type="entry name" value="FAA_hydrolase"/>
    <property type="match status" value="1"/>
</dbReference>
<dbReference type="PANTHER" id="PTHR30143:SF0">
    <property type="entry name" value="2-KETO-4-PENTENOATE HYDRATASE"/>
    <property type="match status" value="1"/>
</dbReference>
<dbReference type="PANTHER" id="PTHR30143">
    <property type="entry name" value="ACID HYDRATASE"/>
    <property type="match status" value="1"/>
</dbReference>
<evidence type="ECO:0000259" key="2">
    <source>
        <dbReference type="Pfam" id="PF01557"/>
    </source>
</evidence>
<dbReference type="InterPro" id="IPR050772">
    <property type="entry name" value="Hydratase-Decarb/MhpD_sf"/>
</dbReference>
<keyword evidence="1" id="KW-0456">Lyase</keyword>
<dbReference type="Proteomes" id="UP000252100">
    <property type="component" value="Chromosome"/>
</dbReference>
<feature type="domain" description="Fumarylacetoacetase-like C-terminal" evidence="2">
    <location>
        <begin position="83"/>
        <end position="254"/>
    </location>
</feature>
<accession>A0A345C0P7</accession>
<dbReference type="SUPFAM" id="SSF56529">
    <property type="entry name" value="FAH"/>
    <property type="match status" value="1"/>
</dbReference>
<gene>
    <name evidence="3" type="ORF">DT065_12690</name>
</gene>
<dbReference type="InterPro" id="IPR036663">
    <property type="entry name" value="Fumarylacetoacetase_C_sf"/>
</dbReference>
<dbReference type="GO" id="GO:0005737">
    <property type="term" value="C:cytoplasm"/>
    <property type="evidence" value="ECO:0007669"/>
    <property type="project" value="TreeGrafter"/>
</dbReference>